<keyword evidence="3" id="KW-0378">Hydrolase</keyword>
<dbReference type="SUPFAM" id="SSF56601">
    <property type="entry name" value="beta-lactamase/transpeptidase-like"/>
    <property type="match status" value="1"/>
</dbReference>
<feature type="signal peptide" evidence="1">
    <location>
        <begin position="1"/>
        <end position="24"/>
    </location>
</feature>
<evidence type="ECO:0000259" key="2">
    <source>
        <dbReference type="Pfam" id="PF00144"/>
    </source>
</evidence>
<dbReference type="InterPro" id="IPR012338">
    <property type="entry name" value="Beta-lactam/transpept-like"/>
</dbReference>
<dbReference type="AlphaFoldDB" id="A0A1H8NAG1"/>
<dbReference type="OrthoDB" id="5177574at2"/>
<reference evidence="3 4" key="1">
    <citation type="submission" date="2016-10" db="EMBL/GenBank/DDBJ databases">
        <authorList>
            <person name="de Groot N.N."/>
        </authorList>
    </citation>
    <scope>NUCLEOTIDE SEQUENCE [LARGE SCALE GENOMIC DNA]</scope>
    <source>
        <strain evidence="3 4">CGMCC 4.2026</strain>
    </source>
</reference>
<protein>
    <submittedName>
        <fullName evidence="3">D-alanyl-D-alanine carboxypeptidase</fullName>
    </submittedName>
</protein>
<dbReference type="Proteomes" id="UP000181951">
    <property type="component" value="Unassembled WGS sequence"/>
</dbReference>
<dbReference type="RefSeq" id="WP_075017369.1">
    <property type="nucleotide sequence ID" value="NZ_FODD01000021.1"/>
</dbReference>
<keyword evidence="3" id="KW-0645">Protease</keyword>
<dbReference type="GO" id="GO:0004180">
    <property type="term" value="F:carboxypeptidase activity"/>
    <property type="evidence" value="ECO:0007669"/>
    <property type="project" value="UniProtKB-KW"/>
</dbReference>
<evidence type="ECO:0000313" key="4">
    <source>
        <dbReference type="Proteomes" id="UP000181951"/>
    </source>
</evidence>
<evidence type="ECO:0000313" key="3">
    <source>
        <dbReference type="EMBL" id="SEO26681.1"/>
    </source>
</evidence>
<dbReference type="PANTHER" id="PTHR46825">
    <property type="entry name" value="D-ALANYL-D-ALANINE-CARBOXYPEPTIDASE/ENDOPEPTIDASE AMPH"/>
    <property type="match status" value="1"/>
</dbReference>
<dbReference type="EMBL" id="FODD01000021">
    <property type="protein sequence ID" value="SEO26681.1"/>
    <property type="molecule type" value="Genomic_DNA"/>
</dbReference>
<dbReference type="InterPro" id="IPR050491">
    <property type="entry name" value="AmpC-like"/>
</dbReference>
<keyword evidence="1" id="KW-0732">Signal</keyword>
<evidence type="ECO:0000256" key="1">
    <source>
        <dbReference type="SAM" id="SignalP"/>
    </source>
</evidence>
<proteinExistence type="predicted"/>
<gene>
    <name evidence="3" type="ORF">SAMN05216267_1021121</name>
</gene>
<dbReference type="STRING" id="310780.SAMN05216267_1021121"/>
<dbReference type="PANTHER" id="PTHR46825:SF7">
    <property type="entry name" value="D-ALANYL-D-ALANINE CARBOXYPEPTIDASE"/>
    <property type="match status" value="1"/>
</dbReference>
<dbReference type="InterPro" id="IPR001466">
    <property type="entry name" value="Beta-lactam-related"/>
</dbReference>
<sequence>MGAAAGRRGLVVAWAVALATTALAAVPATAGTGTGPGDRPRADGGYSAADLRGDLAAVKAAGGGDVNVVAAYDRAGRAPVTARTSAALPRDPEFRIASTSKTFTAVVLLQLAAEKRLSLDDTVDHWLPGVVAGHGNDGTRITLRDLLRHTSGLYDYVADPGIQDKLVRHFEENRYDDTSARDLVAVAMRHAPLFTPGVGPRRWAYSNTDYLVAAMAAEKAAGQSWQEMVEHRVIAPLGLRHTYIPGANPFLVGPHVPVTIDGPDGRPVDLTEESFQHTADSGVVSTPSDLNAFFRALAGGRLLPAAQWREMRETVPYDDLPVPPAGRQGGYGLGLRVVPLTCGGVYYMHEGDGWGVYGRPAVSADGRRAVTVSITTTTALVDQDKVDRAVESLTDRALCDRA</sequence>
<feature type="domain" description="Beta-lactamase-related" evidence="2">
    <location>
        <begin position="57"/>
        <end position="379"/>
    </location>
</feature>
<accession>A0A1H8NAG1</accession>
<feature type="chain" id="PRO_5010220312" evidence="1">
    <location>
        <begin position="25"/>
        <end position="402"/>
    </location>
</feature>
<name>A0A1H8NAG1_9ACTN</name>
<dbReference type="Gene3D" id="3.40.710.10">
    <property type="entry name" value="DD-peptidase/beta-lactamase superfamily"/>
    <property type="match status" value="1"/>
</dbReference>
<keyword evidence="3" id="KW-0121">Carboxypeptidase</keyword>
<dbReference type="Pfam" id="PF00144">
    <property type="entry name" value="Beta-lactamase"/>
    <property type="match status" value="1"/>
</dbReference>
<organism evidence="3 4">
    <name type="scientific">Actinacidiphila rubida</name>
    <dbReference type="NCBI Taxonomy" id="310780"/>
    <lineage>
        <taxon>Bacteria</taxon>
        <taxon>Bacillati</taxon>
        <taxon>Actinomycetota</taxon>
        <taxon>Actinomycetes</taxon>
        <taxon>Kitasatosporales</taxon>
        <taxon>Streptomycetaceae</taxon>
        <taxon>Actinacidiphila</taxon>
    </lineage>
</organism>
<keyword evidence="4" id="KW-1185">Reference proteome</keyword>